<protein>
    <submittedName>
        <fullName evidence="1">Uncharacterized protein</fullName>
    </submittedName>
</protein>
<evidence type="ECO:0000313" key="1">
    <source>
        <dbReference type="EMBL" id="GAA5178078.1"/>
    </source>
</evidence>
<gene>
    <name evidence="1" type="ORF">GCM10023342_27640</name>
</gene>
<dbReference type="Proteomes" id="UP001500074">
    <property type="component" value="Unassembled WGS sequence"/>
</dbReference>
<proteinExistence type="predicted"/>
<organism evidence="1 2">
    <name type="scientific">Modicisalibacter zincidurans</name>
    <dbReference type="NCBI Taxonomy" id="1178777"/>
    <lineage>
        <taxon>Bacteria</taxon>
        <taxon>Pseudomonadati</taxon>
        <taxon>Pseudomonadota</taxon>
        <taxon>Gammaproteobacteria</taxon>
        <taxon>Oceanospirillales</taxon>
        <taxon>Halomonadaceae</taxon>
        <taxon>Modicisalibacter</taxon>
    </lineage>
</organism>
<comment type="caution">
    <text evidence="1">The sequence shown here is derived from an EMBL/GenBank/DDBJ whole genome shotgun (WGS) entry which is preliminary data.</text>
</comment>
<reference evidence="2" key="1">
    <citation type="journal article" date="2019" name="Int. J. Syst. Evol. Microbiol.">
        <title>The Global Catalogue of Microorganisms (GCM) 10K type strain sequencing project: providing services to taxonomists for standard genome sequencing and annotation.</title>
        <authorList>
            <consortium name="The Broad Institute Genomics Platform"/>
            <consortium name="The Broad Institute Genome Sequencing Center for Infectious Disease"/>
            <person name="Wu L."/>
            <person name="Ma J."/>
        </authorList>
    </citation>
    <scope>NUCLEOTIDE SEQUENCE [LARGE SCALE GENOMIC DNA]</scope>
    <source>
        <strain evidence="2">JCM 18472</strain>
    </source>
</reference>
<accession>A0ABP9RJU0</accession>
<dbReference type="EMBL" id="BAABKI010000028">
    <property type="protein sequence ID" value="GAA5178078.1"/>
    <property type="molecule type" value="Genomic_DNA"/>
</dbReference>
<evidence type="ECO:0000313" key="2">
    <source>
        <dbReference type="Proteomes" id="UP001500074"/>
    </source>
</evidence>
<name>A0ABP9RJU0_9GAMM</name>
<keyword evidence="2" id="KW-1185">Reference proteome</keyword>
<sequence>MRQQATPGIVELEPAAQPFEQHHLQLTLEITQRLTGRRLRKAELPGRCAHRTAPRHSDEYLKLAKGHMRRHISST</sequence>